<keyword evidence="2" id="KW-1185">Reference proteome</keyword>
<sequence>AAGMAAVLSVITSVGSTAVGDSSSPSLVRFLP</sequence>
<dbReference type="EMBL" id="LT629701">
    <property type="protein sequence ID" value="SDM14555.1"/>
    <property type="molecule type" value="Genomic_DNA"/>
</dbReference>
<protein>
    <submittedName>
        <fullName evidence="1">Phage r1t holin</fullName>
    </submittedName>
</protein>
<organism evidence="1 2">
    <name type="scientific">Allokutzneria albata</name>
    <name type="common">Kibdelosporangium albatum</name>
    <dbReference type="NCBI Taxonomy" id="211114"/>
    <lineage>
        <taxon>Bacteria</taxon>
        <taxon>Bacillati</taxon>
        <taxon>Actinomycetota</taxon>
        <taxon>Actinomycetes</taxon>
        <taxon>Pseudonocardiales</taxon>
        <taxon>Pseudonocardiaceae</taxon>
        <taxon>Allokutzneria</taxon>
    </lineage>
</organism>
<gene>
    <name evidence="1" type="ORF">SAMN04489726_0001</name>
</gene>
<evidence type="ECO:0000313" key="1">
    <source>
        <dbReference type="EMBL" id="SDM14555.1"/>
    </source>
</evidence>
<dbReference type="Pfam" id="PF16945">
    <property type="entry name" value="Phage_r1t_holin"/>
    <property type="match status" value="1"/>
</dbReference>
<dbReference type="AlphaFoldDB" id="A0A1G9QWD5"/>
<reference evidence="1 2" key="1">
    <citation type="submission" date="2016-10" db="EMBL/GenBank/DDBJ databases">
        <authorList>
            <person name="de Groot N.N."/>
        </authorList>
    </citation>
    <scope>NUCLEOTIDE SEQUENCE [LARGE SCALE GENOMIC DNA]</scope>
    <source>
        <strain evidence="1 2">DSM 44149</strain>
    </source>
</reference>
<dbReference type="Proteomes" id="UP000183376">
    <property type="component" value="Chromosome I"/>
</dbReference>
<feature type="non-terminal residue" evidence="1">
    <location>
        <position position="1"/>
    </location>
</feature>
<name>A0A1G9QWD5_ALLAB</name>
<dbReference type="STRING" id="211114.SAMN04489726_0001"/>
<evidence type="ECO:0000313" key="2">
    <source>
        <dbReference type="Proteomes" id="UP000183376"/>
    </source>
</evidence>
<proteinExistence type="predicted"/>
<dbReference type="InterPro" id="IPR020109">
    <property type="entry name" value="Holin_r1t"/>
</dbReference>
<accession>A0A1G9QWD5</accession>